<dbReference type="PANTHER" id="PTHR35335:SF1">
    <property type="entry name" value="UPF0716 PROTEIN FXSA"/>
    <property type="match status" value="1"/>
</dbReference>
<feature type="compositionally biased region" description="Basic and acidic residues" evidence="1">
    <location>
        <begin position="129"/>
        <end position="153"/>
    </location>
</feature>
<protein>
    <submittedName>
        <fullName evidence="3">FxsA family protein</fullName>
    </submittedName>
</protein>
<feature type="transmembrane region" description="Helical" evidence="2">
    <location>
        <begin position="78"/>
        <end position="103"/>
    </location>
</feature>
<keyword evidence="2" id="KW-1133">Transmembrane helix</keyword>
<keyword evidence="2" id="KW-0472">Membrane</keyword>
<feature type="transmembrane region" description="Helical" evidence="2">
    <location>
        <begin position="30"/>
        <end position="49"/>
    </location>
</feature>
<dbReference type="EMBL" id="JACNFK010000026">
    <property type="protein sequence ID" value="MBC8519690.1"/>
    <property type="molecule type" value="Genomic_DNA"/>
</dbReference>
<proteinExistence type="predicted"/>
<gene>
    <name evidence="3" type="ORF">H8D24_04695</name>
</gene>
<sequence length="153" mass="16670">MNPFRLLFALFILVPLVEIYLLMQVGAVIGAFPTIILVVATAIVGVTLLRAQGLSTMMDAQRSMASGEIPALQLLEGAALLISGALLLTPGFVTDFIGFLGLVPATRRMLIRGFLARSSSVNFQYRSTDSSREREDGVTIDGEFHQKDDPWLK</sequence>
<comment type="caution">
    <text evidence="3">The sequence shown here is derived from an EMBL/GenBank/DDBJ whole genome shotgun (WGS) entry which is preliminary data.</text>
</comment>
<evidence type="ECO:0000313" key="4">
    <source>
        <dbReference type="Proteomes" id="UP000654401"/>
    </source>
</evidence>
<dbReference type="InterPro" id="IPR007313">
    <property type="entry name" value="FxsA"/>
</dbReference>
<reference evidence="3 4" key="1">
    <citation type="submission" date="2020-08" db="EMBL/GenBank/DDBJ databases">
        <title>Bridging the membrane lipid divide: bacteria of the FCB group superphylum have the potential to synthesize archaeal ether lipids.</title>
        <authorList>
            <person name="Villanueva L."/>
            <person name="Von Meijenfeldt F.A.B."/>
            <person name="Westbye A.B."/>
            <person name="Yadav S."/>
            <person name="Hopmans E.C."/>
            <person name="Dutilh B.E."/>
            <person name="Sinninghe Damste J.S."/>
        </authorList>
    </citation>
    <scope>NUCLEOTIDE SEQUENCE [LARGE SCALE GENOMIC DNA]</scope>
    <source>
        <strain evidence="3">NIOZ-UU100</strain>
    </source>
</reference>
<accession>A0A8J6TVV6</accession>
<feature type="transmembrane region" description="Helical" evidence="2">
    <location>
        <begin position="6"/>
        <end position="23"/>
    </location>
</feature>
<dbReference type="GO" id="GO:0016020">
    <property type="term" value="C:membrane"/>
    <property type="evidence" value="ECO:0007669"/>
    <property type="project" value="InterPro"/>
</dbReference>
<name>A0A8J6TVV6_9GAMM</name>
<dbReference type="Pfam" id="PF04186">
    <property type="entry name" value="FxsA"/>
    <property type="match status" value="1"/>
</dbReference>
<evidence type="ECO:0000313" key="3">
    <source>
        <dbReference type="EMBL" id="MBC8519690.1"/>
    </source>
</evidence>
<evidence type="ECO:0000256" key="1">
    <source>
        <dbReference type="SAM" id="MobiDB-lite"/>
    </source>
</evidence>
<dbReference type="NCBIfam" id="NF008528">
    <property type="entry name" value="PRK11463.1-2"/>
    <property type="match status" value="1"/>
</dbReference>
<keyword evidence="2" id="KW-0812">Transmembrane</keyword>
<evidence type="ECO:0000256" key="2">
    <source>
        <dbReference type="SAM" id="Phobius"/>
    </source>
</evidence>
<organism evidence="3 4">
    <name type="scientific">Candidatus Thiopontia autotrophica</name>
    <dbReference type="NCBI Taxonomy" id="2841688"/>
    <lineage>
        <taxon>Bacteria</taxon>
        <taxon>Pseudomonadati</taxon>
        <taxon>Pseudomonadota</taxon>
        <taxon>Gammaproteobacteria</taxon>
        <taxon>Candidatus Thiopontia</taxon>
    </lineage>
</organism>
<dbReference type="AlphaFoldDB" id="A0A8J6TVV6"/>
<feature type="region of interest" description="Disordered" evidence="1">
    <location>
        <begin position="126"/>
        <end position="153"/>
    </location>
</feature>
<dbReference type="Proteomes" id="UP000654401">
    <property type="component" value="Unassembled WGS sequence"/>
</dbReference>
<dbReference type="PANTHER" id="PTHR35335">
    <property type="entry name" value="UPF0716 PROTEIN FXSA"/>
    <property type="match status" value="1"/>
</dbReference>